<keyword evidence="5" id="KW-0732">Signal</keyword>
<dbReference type="PANTHER" id="PTHR13170:SF16">
    <property type="entry name" value="PROTEIN O-GLCNACASE"/>
    <property type="match status" value="1"/>
</dbReference>
<dbReference type="InterPro" id="IPR051822">
    <property type="entry name" value="Glycosyl_Hydrolase_84"/>
</dbReference>
<evidence type="ECO:0000256" key="2">
    <source>
        <dbReference type="ARBA" id="ARBA00023295"/>
    </source>
</evidence>
<dbReference type="PANTHER" id="PTHR13170">
    <property type="entry name" value="O-GLCNACASE"/>
    <property type="match status" value="1"/>
</dbReference>
<feature type="signal peptide" evidence="5">
    <location>
        <begin position="1"/>
        <end position="28"/>
    </location>
</feature>
<gene>
    <name evidence="8" type="ORF">GCM10025789_09820</name>
</gene>
<dbReference type="PROSITE" id="PS50022">
    <property type="entry name" value="FA58C_3"/>
    <property type="match status" value="1"/>
</dbReference>
<evidence type="ECO:0000313" key="8">
    <source>
        <dbReference type="EMBL" id="GAA4894558.1"/>
    </source>
</evidence>
<accession>A0ABP9F6D6</accession>
<sequence>MRRTLALSAAASLVAGFIVAAGTSPARAAEPVVLPTPQSITHDGVAVDLGGAVTVVAPQDVDPPARRGLAEVLAAVGATVTWATQPPAAGTVIHFSETGPATQAVAAQLGVADASDLGPEGYVVANGTVGGRPTVLLEGATARGLFHSVDTFAQLIQGSTMVAATVRDWPLMPIRGGIEGFYGIPWSHQARLDQFEFYGDHKMNTYIYTPKDDAYLRSQWRTLYPQPELDQLRELVTTARDHHVEFVFALSPGNDICYSLDSDFVATIAKFEQLRAIGVRSFYIALDDIDPYLKCQQDLQRFTLPGFRKLAEGQAYYLNRVINEFIKPNGLEPLQTVPTNYAGSAPDAYKLEFGTQADDSLIMQWTGEGVFSDQITMESAERAKTTYNTEHLYIWDNFPVNDGQPDRLFLNPLDGRAADLYQHLDGFTSNPMVQSYASMIALAGYADYTWNGPAYDPQVTLARILDELAGDDPAMRDALEVFVDLNQDWQPYRPTSPQAPALGADIVDFWAAYEAGTTAGAAPLKARLAVIAGLEESLAGMAMRGFYDDSLPWIQAAAEWATAMGEAIAGLEALHDDDGAGAAASFLASAAERHKAASTYRVDGLDGLTPVADKYIPKVGDTRFDTFLQDAYGRYLTWLGASGHQSGSLPATASRSAALGQWQDYAVARMTDGDLGSYWWSNAAPSTGDWVQVDLGSVQEVGAVSVHQADADNTRGDMFYRAALEYSTVGSSWTSAGEFTDQVVIAASFQQPVQARYVRVRATGPNPGAQWIKVREFRVVPPSAELESTVPGTNAVAAVDANLQTALEGTAEAGEYLSRGLDEPLTNARIRVVGAQLSGTVEAFADGEWVVVGELSSPWFEGVVGGQVTAARLVFDGGPVSVTELVVSPWDGVVPTESPSPSVSPEPTKSPSAKPTVTPSAKPTVTPSPKPTPTKPGFVRTPPYTLPGHHLVGGRDWNTTCESYSQTERCRTEIWATVVRVVDGKFVRESGWAFNNLTYLPFMSREAWRANPLGVAGEFTSGGRQWRTECDTLATGRGACRSYTMTTVYAATAKPEGGYAFSQSNEWVFNNIVMFGS</sequence>
<organism evidence="8 9">
    <name type="scientific">Tessaracoccus lubricantis</name>
    <dbReference type="NCBI Taxonomy" id="545543"/>
    <lineage>
        <taxon>Bacteria</taxon>
        <taxon>Bacillati</taxon>
        <taxon>Actinomycetota</taxon>
        <taxon>Actinomycetes</taxon>
        <taxon>Propionibacteriales</taxon>
        <taxon>Propionibacteriaceae</taxon>
        <taxon>Tessaracoccus</taxon>
    </lineage>
</organism>
<evidence type="ECO:0000256" key="1">
    <source>
        <dbReference type="ARBA" id="ARBA00022801"/>
    </source>
</evidence>
<keyword evidence="9" id="KW-1185">Reference proteome</keyword>
<comment type="caution">
    <text evidence="8">The sequence shown here is derived from an EMBL/GenBank/DDBJ whole genome shotgun (WGS) entry which is preliminary data.</text>
</comment>
<evidence type="ECO:0000259" key="7">
    <source>
        <dbReference type="PROSITE" id="PS52009"/>
    </source>
</evidence>
<dbReference type="InterPro" id="IPR008979">
    <property type="entry name" value="Galactose-bd-like_sf"/>
</dbReference>
<dbReference type="Gene3D" id="2.60.120.260">
    <property type="entry name" value="Galactose-binding domain-like"/>
    <property type="match status" value="1"/>
</dbReference>
<dbReference type="Proteomes" id="UP001501521">
    <property type="component" value="Unassembled WGS sequence"/>
</dbReference>
<protein>
    <recommendedName>
        <fullName evidence="10">F5/8 type C domain-containing protein</fullName>
    </recommendedName>
</protein>
<keyword evidence="2 3" id="KW-0326">Glycosidase</keyword>
<evidence type="ECO:0000313" key="9">
    <source>
        <dbReference type="Proteomes" id="UP001501521"/>
    </source>
</evidence>
<proteinExistence type="inferred from homology"/>
<evidence type="ECO:0008006" key="10">
    <source>
        <dbReference type="Google" id="ProtNLM"/>
    </source>
</evidence>
<comment type="similarity">
    <text evidence="3">Belongs to the glycosyl hydrolase 84 family.</text>
</comment>
<dbReference type="InterPro" id="IPR015882">
    <property type="entry name" value="HEX_bac_N"/>
</dbReference>
<dbReference type="InterPro" id="IPR029018">
    <property type="entry name" value="Hex-like_dom2"/>
</dbReference>
<dbReference type="InterPro" id="IPR011496">
    <property type="entry name" value="O-GlcNAcase_cat"/>
</dbReference>
<dbReference type="InterPro" id="IPR000421">
    <property type="entry name" value="FA58C"/>
</dbReference>
<evidence type="ECO:0000259" key="6">
    <source>
        <dbReference type="PROSITE" id="PS50022"/>
    </source>
</evidence>
<reference evidence="9" key="1">
    <citation type="journal article" date="2019" name="Int. J. Syst. Evol. Microbiol.">
        <title>The Global Catalogue of Microorganisms (GCM) 10K type strain sequencing project: providing services to taxonomists for standard genome sequencing and annotation.</title>
        <authorList>
            <consortium name="The Broad Institute Genomics Platform"/>
            <consortium name="The Broad Institute Genome Sequencing Center for Infectious Disease"/>
            <person name="Wu L."/>
            <person name="Ma J."/>
        </authorList>
    </citation>
    <scope>NUCLEOTIDE SEQUENCE [LARGE SCALE GENOMIC DNA]</scope>
    <source>
        <strain evidence="9">JCM 19125</strain>
    </source>
</reference>
<feature type="active site" description="Proton donor" evidence="3">
    <location>
        <position position="288"/>
    </location>
</feature>
<dbReference type="Gene3D" id="3.30.379.10">
    <property type="entry name" value="Chitobiase/beta-hexosaminidase domain 2-like"/>
    <property type="match status" value="1"/>
</dbReference>
<dbReference type="Pfam" id="PF02838">
    <property type="entry name" value="Glyco_hydro_20b"/>
    <property type="match status" value="1"/>
</dbReference>
<feature type="domain" description="F5/8 type C" evidence="6">
    <location>
        <begin position="634"/>
        <end position="779"/>
    </location>
</feature>
<feature type="region of interest" description="Disordered" evidence="4">
    <location>
        <begin position="891"/>
        <end position="940"/>
    </location>
</feature>
<evidence type="ECO:0000256" key="5">
    <source>
        <dbReference type="SAM" id="SignalP"/>
    </source>
</evidence>
<dbReference type="InterPro" id="IPR017853">
    <property type="entry name" value="GH"/>
</dbReference>
<dbReference type="SUPFAM" id="SSF49785">
    <property type="entry name" value="Galactose-binding domain-like"/>
    <property type="match status" value="1"/>
</dbReference>
<feature type="domain" description="GH84" evidence="7">
    <location>
        <begin position="173"/>
        <end position="453"/>
    </location>
</feature>
<feature type="compositionally biased region" description="Low complexity" evidence="4">
    <location>
        <begin position="893"/>
        <end position="925"/>
    </location>
</feature>
<dbReference type="Pfam" id="PF00754">
    <property type="entry name" value="F5_F8_type_C"/>
    <property type="match status" value="1"/>
</dbReference>
<name>A0ABP9F6D6_9ACTN</name>
<evidence type="ECO:0000256" key="4">
    <source>
        <dbReference type="SAM" id="MobiDB-lite"/>
    </source>
</evidence>
<dbReference type="Pfam" id="PF07555">
    <property type="entry name" value="NAGidase"/>
    <property type="match status" value="1"/>
</dbReference>
<dbReference type="SUPFAM" id="SSF51445">
    <property type="entry name" value="(Trans)glycosidases"/>
    <property type="match status" value="1"/>
</dbReference>
<evidence type="ECO:0000256" key="3">
    <source>
        <dbReference type="PROSITE-ProRule" id="PRU01353"/>
    </source>
</evidence>
<dbReference type="RefSeq" id="WP_345579847.1">
    <property type="nucleotide sequence ID" value="NZ_BAABLV010000017.1"/>
</dbReference>
<dbReference type="PROSITE" id="PS52009">
    <property type="entry name" value="GH84"/>
    <property type="match status" value="1"/>
</dbReference>
<dbReference type="EMBL" id="BAABLV010000017">
    <property type="protein sequence ID" value="GAA4894558.1"/>
    <property type="molecule type" value="Genomic_DNA"/>
</dbReference>
<feature type="chain" id="PRO_5046375991" description="F5/8 type C domain-containing protein" evidence="5">
    <location>
        <begin position="29"/>
        <end position="1077"/>
    </location>
</feature>
<dbReference type="Gene3D" id="3.20.20.80">
    <property type="entry name" value="Glycosidases"/>
    <property type="match status" value="1"/>
</dbReference>
<dbReference type="SUPFAM" id="SSF55545">
    <property type="entry name" value="beta-N-acetylhexosaminidase-like domain"/>
    <property type="match status" value="1"/>
</dbReference>
<keyword evidence="1 3" id="KW-0378">Hydrolase</keyword>